<protein>
    <submittedName>
        <fullName evidence="1">Uncharacterized protein</fullName>
    </submittedName>
</protein>
<accession>A0A106QCV8</accession>
<evidence type="ECO:0000313" key="1">
    <source>
        <dbReference type="EMBL" id="KWA83963.1"/>
    </source>
</evidence>
<dbReference type="EMBL" id="LPHD01000049">
    <property type="protein sequence ID" value="KWA83963.1"/>
    <property type="molecule type" value="Genomic_DNA"/>
</dbReference>
<name>A0A106QCV8_9BURK</name>
<reference evidence="1 2" key="1">
    <citation type="submission" date="2015-11" db="EMBL/GenBank/DDBJ databases">
        <title>Expanding the genomic diversity of Burkholderia species for the development of highly accurate diagnostics.</title>
        <authorList>
            <person name="Sahl J."/>
            <person name="Keim P."/>
            <person name="Wagner D."/>
        </authorList>
    </citation>
    <scope>NUCLEOTIDE SEQUENCE [LARGE SCALE GENOMIC DNA]</scope>
    <source>
        <strain evidence="1 2">MSMB2087WGS</strain>
    </source>
</reference>
<dbReference type="AlphaFoldDB" id="A0A106QCV8"/>
<gene>
    <name evidence="1" type="ORF">WL29_21590</name>
</gene>
<evidence type="ECO:0000313" key="2">
    <source>
        <dbReference type="Proteomes" id="UP000060630"/>
    </source>
</evidence>
<dbReference type="Proteomes" id="UP000060630">
    <property type="component" value="Unassembled WGS sequence"/>
</dbReference>
<organism evidence="1 2">
    <name type="scientific">Burkholderia ubonensis</name>
    <dbReference type="NCBI Taxonomy" id="101571"/>
    <lineage>
        <taxon>Bacteria</taxon>
        <taxon>Pseudomonadati</taxon>
        <taxon>Pseudomonadota</taxon>
        <taxon>Betaproteobacteria</taxon>
        <taxon>Burkholderiales</taxon>
        <taxon>Burkholderiaceae</taxon>
        <taxon>Burkholderia</taxon>
        <taxon>Burkholderia cepacia complex</taxon>
    </lineage>
</organism>
<proteinExistence type="predicted"/>
<comment type="caution">
    <text evidence="1">The sequence shown here is derived from an EMBL/GenBank/DDBJ whole genome shotgun (WGS) entry which is preliminary data.</text>
</comment>
<sequence>MVYLKPITDEEIIMSKELKISAGLAFIQAAAAAMPRTLGDRERIFGLCAIMEQAIRLRFPFDKNDGPELERLGIRTCVGVFRPLDYYSLAVVAGGSYARMWESHFSQKPWVASRAVIARPSYGTNNRTLEVLENHRIAEGIPLLLPATGDEPDESLAMYEGYQVWHCTSMSNDTVTLCRYRPAGGPRYQGWQFKHPGGHPAKRMSLTREEWAAMNPKVSSELKEAA</sequence>